<keyword evidence="1" id="KW-1133">Transmembrane helix</keyword>
<proteinExistence type="predicted"/>
<organism evidence="3 4">
    <name type="scientific">Giardia intestinalis (strain ATCC 50803 / WB clone C6)</name>
    <name type="common">Giardia lamblia</name>
    <dbReference type="NCBI Taxonomy" id="184922"/>
    <lineage>
        <taxon>Eukaryota</taxon>
        <taxon>Metamonada</taxon>
        <taxon>Diplomonadida</taxon>
        <taxon>Hexamitidae</taxon>
        <taxon>Giardiinae</taxon>
        <taxon>Giardia</taxon>
    </lineage>
</organism>
<dbReference type="InterPro" id="IPR006212">
    <property type="entry name" value="Furin_repeat"/>
</dbReference>
<dbReference type="InterPro" id="IPR009030">
    <property type="entry name" value="Growth_fac_rcpt_cys_sf"/>
</dbReference>
<evidence type="ECO:0000256" key="2">
    <source>
        <dbReference type="SAM" id="SignalP"/>
    </source>
</evidence>
<dbReference type="SUPFAM" id="SSF57184">
    <property type="entry name" value="Growth factor receptor domain"/>
    <property type="match status" value="2"/>
</dbReference>
<dbReference type="EMBL" id="AACB03000005">
    <property type="protein sequence ID" value="KAE8301306.1"/>
    <property type="molecule type" value="Genomic_DNA"/>
</dbReference>
<keyword evidence="4" id="KW-1185">Reference proteome</keyword>
<name>A0A644EXZ4_GIAIC</name>
<evidence type="ECO:0000256" key="1">
    <source>
        <dbReference type="SAM" id="Phobius"/>
    </source>
</evidence>
<dbReference type="InterPro" id="IPR005127">
    <property type="entry name" value="Giardia_VSP"/>
</dbReference>
<dbReference type="AlphaFoldDB" id="A0A644EXZ4"/>
<dbReference type="Gene3D" id="2.10.220.10">
    <property type="entry name" value="Hormone Receptor, Insulin-like Growth Factor Receptor 1, Chain A, domain 2"/>
    <property type="match status" value="1"/>
</dbReference>
<dbReference type="PANTHER" id="PTHR23275:SF100">
    <property type="entry name" value="EGF-LIKE DOMAIN-CONTAINING PROTEIN"/>
    <property type="match status" value="1"/>
</dbReference>
<dbReference type="InterPro" id="IPR052798">
    <property type="entry name" value="Giardia_VSA"/>
</dbReference>
<sequence>MLVGIGLIFAVALADACSPSIDGCAECDSTGKKCTKCDPNDPSNKKYLKDGACVTDAECTGAHDHYADSTDPTALVCKACGKNEKPNTAGNACFVCPDPNCRRCNEANKCADCATGKPQADGTCPAATPGCHSSCKECVSGANTSEDDKCLSCSGDNYLKVTNAAARSGVCVSASACTSDKTHFAKEVTDSNGSKKMCLSCSDATHGIADCKKCSSTASSAQTELALVCSDCGIKWLSPLGNACLEKCPAGTYSDRSADGISVCASCHSTCAECNGNAEATSCTACYPGSVLSKGNGGATGTCIPECTGRYAENCEAGQCTAVVGGSKYCSKCKAGFAPVDGVCVPITQRTIAGCNPGQDGTCTSCKDAYFKESGGCYQSTTYPGDKLCTTASQGKCTTCANGQAADNQGSCPACPDGCSKCTAGSSPQQCSECFPGYYLDAGKGCKKCSETSGNIQGIPNCVSCAPPTGGNGGPVTCYIKTDGANNGGSTNKSGLSTGAIAGISVAAIVVVGGLVGFLCWWFICRGKA</sequence>
<accession>A0A644EXZ4</accession>
<reference evidence="3 4" key="1">
    <citation type="journal article" date="2007" name="Science">
        <title>Genomic minimalism in the early diverging intestinal parasite Giardia lamblia.</title>
        <authorList>
            <person name="Morrison H.G."/>
            <person name="McArthur A.G."/>
            <person name="Gillin F.D."/>
            <person name="Aley S.B."/>
            <person name="Adam R.D."/>
            <person name="Olsen G.J."/>
            <person name="Best A.A."/>
            <person name="Cande W.Z."/>
            <person name="Chen F."/>
            <person name="Cipriano M.J."/>
            <person name="Davids B.J."/>
            <person name="Dawson S.C."/>
            <person name="Elmendorf H.G."/>
            <person name="Hehl A.B."/>
            <person name="Holder M.E."/>
            <person name="Huse S.M."/>
            <person name="Kim U.U."/>
            <person name="Lasek-Nesselquist E."/>
            <person name="Manning G."/>
            <person name="Nigam A."/>
            <person name="Nixon J.E."/>
            <person name="Palm D."/>
            <person name="Passamaneck N.E."/>
            <person name="Prabhu A."/>
            <person name="Reich C.I."/>
            <person name="Reiner D.S."/>
            <person name="Samuelson J."/>
            <person name="Svard S.G."/>
            <person name="Sogin M.L."/>
        </authorList>
    </citation>
    <scope>NUCLEOTIDE SEQUENCE [LARGE SCALE GENOMIC DNA]</scope>
    <source>
        <strain evidence="3 4">WB C6</strain>
    </source>
</reference>
<dbReference type="PANTHER" id="PTHR23275">
    <property type="entry name" value="CABRIOLET.-RELATED"/>
    <property type="match status" value="1"/>
</dbReference>
<keyword evidence="2" id="KW-0732">Signal</keyword>
<dbReference type="Pfam" id="PF03302">
    <property type="entry name" value="VSP"/>
    <property type="match status" value="1"/>
</dbReference>
<comment type="caution">
    <text evidence="3">The sequence shown here is derived from an EMBL/GenBank/DDBJ whole genome shotgun (WGS) entry which is preliminary data.</text>
</comment>
<dbReference type="Proteomes" id="UP000001548">
    <property type="component" value="Unassembled WGS sequence"/>
</dbReference>
<feature type="chain" id="PRO_5024957525" evidence="2">
    <location>
        <begin position="17"/>
        <end position="529"/>
    </location>
</feature>
<dbReference type="InParanoid" id="A0A644EXZ4"/>
<feature type="transmembrane region" description="Helical" evidence="1">
    <location>
        <begin position="500"/>
        <end position="524"/>
    </location>
</feature>
<keyword evidence="1" id="KW-0472">Membrane</keyword>
<gene>
    <name evidence="3" type="ORF">GL50803_0041227</name>
</gene>
<dbReference type="SMART" id="SM00261">
    <property type="entry name" value="FU"/>
    <property type="match status" value="6"/>
</dbReference>
<protein>
    <submittedName>
        <fullName evidence="3">VSP</fullName>
    </submittedName>
</protein>
<evidence type="ECO:0000313" key="3">
    <source>
        <dbReference type="EMBL" id="KAE8301306.1"/>
    </source>
</evidence>
<evidence type="ECO:0000313" key="4">
    <source>
        <dbReference type="Proteomes" id="UP000001548"/>
    </source>
</evidence>
<feature type="signal peptide" evidence="2">
    <location>
        <begin position="1"/>
        <end position="16"/>
    </location>
</feature>
<keyword evidence="1" id="KW-0812">Transmembrane</keyword>